<keyword evidence="1" id="KW-0677">Repeat</keyword>
<keyword evidence="4" id="KW-1185">Reference proteome</keyword>
<gene>
    <name evidence="3" type="ORF">E6C76_14045</name>
</gene>
<reference evidence="3 4" key="1">
    <citation type="submission" date="2019-04" db="EMBL/GenBank/DDBJ databases">
        <title>Azoarcus nasutitermitis sp. nov. isolated from termite nest.</title>
        <authorList>
            <person name="Lin S.-Y."/>
            <person name="Hameed A."/>
            <person name="Hsu Y.-H."/>
            <person name="Young C.-C."/>
        </authorList>
    </citation>
    <scope>NUCLEOTIDE SEQUENCE [LARGE SCALE GENOMIC DNA]</scope>
    <source>
        <strain evidence="3 4">CC-YHH838</strain>
    </source>
</reference>
<feature type="domain" description="DUF2169" evidence="2">
    <location>
        <begin position="20"/>
        <end position="302"/>
    </location>
</feature>
<comment type="caution">
    <text evidence="3">The sequence shown here is derived from an EMBL/GenBank/DDBJ whole genome shotgun (WGS) entry which is preliminary data.</text>
</comment>
<dbReference type="InterPro" id="IPR018683">
    <property type="entry name" value="DUF2169"/>
</dbReference>
<dbReference type="Gene3D" id="2.160.20.80">
    <property type="entry name" value="E3 ubiquitin-protein ligase SopA"/>
    <property type="match status" value="3"/>
</dbReference>
<evidence type="ECO:0000256" key="1">
    <source>
        <dbReference type="ARBA" id="ARBA00022737"/>
    </source>
</evidence>
<dbReference type="OrthoDB" id="237820at2"/>
<organism evidence="3 4">
    <name type="scientific">Pseudothauera nasutitermitis</name>
    <dbReference type="NCBI Taxonomy" id="2565930"/>
    <lineage>
        <taxon>Bacteria</taxon>
        <taxon>Pseudomonadati</taxon>
        <taxon>Pseudomonadota</taxon>
        <taxon>Betaproteobacteria</taxon>
        <taxon>Rhodocyclales</taxon>
        <taxon>Zoogloeaceae</taxon>
        <taxon>Pseudothauera</taxon>
    </lineage>
</organism>
<sequence length="890" mass="94857">MKIVKPLTLGVLDRPYRYRGTHRLAVAALGFFPLGAGALDRLLADNLQWAKLVPALPAGLALEHILPKARGEVLLSGSAHAAEAVPALCVRLHCGPVDKCLQVIGERAWTRRLWPAVCVEAPAPFKEMPLTWERAYGGAGHDNPQGRAFLPRLAWLRARAGAMPNIEYPGLPVMPGRRRLPAAGFAPQALLHAEQARRASGTYDKRWLAEDFPGLPRDFDCGLFNRAPADQQFAGALRGDEPYTLEGLHPRHALLRGQLPGLRARAFLLREGQGAEAAEEIALACDTVWFFPDQDVGLLVFRGEAPVHDSDALDVQALMVAYEKIGEARPLAHYRDVLGLRLDPATAPLHAFNEAQLAPPRSAGEIAARMAQREAEAAARQAERQQLLDEQMADFWTHSGLMPPAGYTPPRVEPPPLAGIPPDALAEGEFDLAELHAQATALAEQARAEGEARLAAEQERLRQTLREQFPDAQPPAAPTVEAVTARVLDQAREEATDLVAPQDLKLPAELAEALDRAEAAQPGSVGAEQRAQIARSLATAPSLKRAARAAALTPTTLPAELPAAAARALGRQVVQWLSEGTVLAGRDLAGADLRDADLRGADLRETQLERADLRGARLDGANLAGAVLTAARLDGAWLAGACLDGANLSGSSAAGADFGAASLRGAKAVDAVWREAKLAGALLDDLLALRIDLSAACLDDSRAARAVFAGMRAPASRWRQVHWEQVVAQGAQLGGADFSGARLSRAVLLDAALAASQWPGAELAGVYGGQADWQGANLRGARLRRCGLRGATLRGADLGGGVFAQSDFGEADLSDACLEGARLYRSLFLKSRLRRVRGARADFFQAMCRKADFSQAMLSQAVLAQMDASEADFSGAARSGAFIDQQARLP</sequence>
<dbReference type="Pfam" id="PF00805">
    <property type="entry name" value="Pentapeptide"/>
    <property type="match status" value="4"/>
</dbReference>
<evidence type="ECO:0000313" key="4">
    <source>
        <dbReference type="Proteomes" id="UP000308430"/>
    </source>
</evidence>
<dbReference type="InterPro" id="IPR001646">
    <property type="entry name" value="5peptide_repeat"/>
</dbReference>
<dbReference type="Proteomes" id="UP000308430">
    <property type="component" value="Unassembled WGS sequence"/>
</dbReference>
<dbReference type="SUPFAM" id="SSF141571">
    <property type="entry name" value="Pentapeptide repeat-like"/>
    <property type="match status" value="2"/>
</dbReference>
<dbReference type="PANTHER" id="PTHR47485">
    <property type="entry name" value="THYLAKOID LUMENAL 17.4 KDA PROTEIN, CHLOROPLASTIC"/>
    <property type="match status" value="1"/>
</dbReference>
<evidence type="ECO:0000259" key="2">
    <source>
        <dbReference type="Pfam" id="PF09937"/>
    </source>
</evidence>
<dbReference type="EMBL" id="SSOC01000005">
    <property type="protein sequence ID" value="THF63706.1"/>
    <property type="molecule type" value="Genomic_DNA"/>
</dbReference>
<dbReference type="AlphaFoldDB" id="A0A4S4AUT3"/>
<dbReference type="PANTHER" id="PTHR47485:SF1">
    <property type="entry name" value="THYLAKOID LUMENAL 17.4 KDA PROTEIN, CHLOROPLASTIC"/>
    <property type="match status" value="1"/>
</dbReference>
<evidence type="ECO:0000313" key="3">
    <source>
        <dbReference type="EMBL" id="THF63706.1"/>
    </source>
</evidence>
<accession>A0A4S4AUT3</accession>
<dbReference type="RefSeq" id="WP_136348867.1">
    <property type="nucleotide sequence ID" value="NZ_SSOC01000005.1"/>
</dbReference>
<name>A0A4S4AUT3_9RHOO</name>
<dbReference type="Pfam" id="PF09937">
    <property type="entry name" value="DUF2169"/>
    <property type="match status" value="1"/>
</dbReference>
<proteinExistence type="predicted"/>
<protein>
    <submittedName>
        <fullName evidence="3">DUF2169 domain-containing protein</fullName>
    </submittedName>
</protein>